<evidence type="ECO:0000256" key="1">
    <source>
        <dbReference type="SAM" id="MobiDB-lite"/>
    </source>
</evidence>
<gene>
    <name evidence="3" type="ORF">F5147DRAFT_658722</name>
</gene>
<feature type="compositionally biased region" description="Basic and acidic residues" evidence="1">
    <location>
        <begin position="418"/>
        <end position="439"/>
    </location>
</feature>
<proteinExistence type="predicted"/>
<reference evidence="3" key="1">
    <citation type="journal article" date="2020" name="New Phytol.">
        <title>Comparative genomics reveals dynamic genome evolution in host specialist ectomycorrhizal fungi.</title>
        <authorList>
            <person name="Lofgren L.A."/>
            <person name="Nguyen N.H."/>
            <person name="Vilgalys R."/>
            <person name="Ruytinx J."/>
            <person name="Liao H.L."/>
            <person name="Branco S."/>
            <person name="Kuo A."/>
            <person name="LaButti K."/>
            <person name="Lipzen A."/>
            <person name="Andreopoulos W."/>
            <person name="Pangilinan J."/>
            <person name="Riley R."/>
            <person name="Hundley H."/>
            <person name="Na H."/>
            <person name="Barry K."/>
            <person name="Grigoriev I.V."/>
            <person name="Stajich J.E."/>
            <person name="Kennedy P.G."/>
        </authorList>
    </citation>
    <scope>NUCLEOTIDE SEQUENCE</scope>
    <source>
        <strain evidence="3">FC423</strain>
    </source>
</reference>
<protein>
    <recommendedName>
        <fullName evidence="2">DUF6532 domain-containing protein</fullName>
    </recommendedName>
</protein>
<feature type="domain" description="DUF6532" evidence="2">
    <location>
        <begin position="96"/>
        <end position="237"/>
    </location>
</feature>
<accession>A0A9P7JM21</accession>
<feature type="compositionally biased region" description="Polar residues" evidence="1">
    <location>
        <begin position="395"/>
        <end position="412"/>
    </location>
</feature>
<organism evidence="3 4">
    <name type="scientific">Suillus discolor</name>
    <dbReference type="NCBI Taxonomy" id="1912936"/>
    <lineage>
        <taxon>Eukaryota</taxon>
        <taxon>Fungi</taxon>
        <taxon>Dikarya</taxon>
        <taxon>Basidiomycota</taxon>
        <taxon>Agaricomycotina</taxon>
        <taxon>Agaricomycetes</taxon>
        <taxon>Agaricomycetidae</taxon>
        <taxon>Boletales</taxon>
        <taxon>Suillineae</taxon>
        <taxon>Suillaceae</taxon>
        <taxon>Suillus</taxon>
    </lineage>
</organism>
<dbReference type="EMBL" id="JABBWM010000122">
    <property type="protein sequence ID" value="KAG2088384.1"/>
    <property type="molecule type" value="Genomic_DNA"/>
</dbReference>
<feature type="region of interest" description="Disordered" evidence="1">
    <location>
        <begin position="289"/>
        <end position="308"/>
    </location>
</feature>
<dbReference type="RefSeq" id="XP_041285520.1">
    <property type="nucleotide sequence ID" value="XM_041434485.1"/>
</dbReference>
<name>A0A9P7JM21_9AGAM</name>
<comment type="caution">
    <text evidence="3">The sequence shown here is derived from an EMBL/GenBank/DDBJ whole genome shotgun (WGS) entry which is preliminary data.</text>
</comment>
<dbReference type="Proteomes" id="UP000823399">
    <property type="component" value="Unassembled WGS sequence"/>
</dbReference>
<keyword evidence="4" id="KW-1185">Reference proteome</keyword>
<dbReference type="Pfam" id="PF20149">
    <property type="entry name" value="DUF6532"/>
    <property type="match status" value="1"/>
</dbReference>
<feature type="compositionally biased region" description="Basic and acidic residues" evidence="1">
    <location>
        <begin position="366"/>
        <end position="394"/>
    </location>
</feature>
<feature type="compositionally biased region" description="Basic residues" evidence="1">
    <location>
        <begin position="291"/>
        <end position="301"/>
    </location>
</feature>
<evidence type="ECO:0000259" key="2">
    <source>
        <dbReference type="Pfam" id="PF20149"/>
    </source>
</evidence>
<dbReference type="InterPro" id="IPR045341">
    <property type="entry name" value="DUF6532"/>
</dbReference>
<dbReference type="AlphaFoldDB" id="A0A9P7JM21"/>
<feature type="compositionally biased region" description="Polar residues" evidence="1">
    <location>
        <begin position="343"/>
        <end position="360"/>
    </location>
</feature>
<evidence type="ECO:0000313" key="4">
    <source>
        <dbReference type="Proteomes" id="UP000823399"/>
    </source>
</evidence>
<dbReference type="GeneID" id="64696744"/>
<dbReference type="OrthoDB" id="2688760at2759"/>
<feature type="compositionally biased region" description="Basic and acidic residues" evidence="1">
    <location>
        <begin position="318"/>
        <end position="342"/>
    </location>
</feature>
<evidence type="ECO:0000313" key="3">
    <source>
        <dbReference type="EMBL" id="KAG2088384.1"/>
    </source>
</evidence>
<feature type="region of interest" description="Disordered" evidence="1">
    <location>
        <begin position="318"/>
        <end position="439"/>
    </location>
</feature>
<sequence length="439" mass="50374">MDFNRYVGVTDRNFEFKLENLVYDKNNSKHQHIVDSAKDALIRNAVNENCLTNTSTRQQLVLQELRAAAISEYKNDEVFAKNWAGVNSVTLYMDLSAPYENIMQTQKRIARTLVQRGYHLRPPARAATIEPEHQASKINELIDDMIVFPPRYVFGENEVTHELHFLENEVVWDVLLNTVVELDLYPYIVDLNKMFCAAAAAVKCALMELRMGKFQEIDFTFQGFEQIYKELMKHIDDTSDRTKDCVNKALRDTEFMRSHSAFADFLLNQILATLCSLHHQASFVQSTLSRGSRRLRSKRPRATVNNVEIPAWQNSPEWRELPRTAHEDVSRDAPSQDERRATVESSTRISFSISPMSSVESLPKPSRSEWRKPPRTAHEDVSRAAPSQDERRTTVESSTRISFSISPMSSVESLPKPSRSEWRKPPRTAHEDVSRAAPS</sequence>